<evidence type="ECO:0000313" key="3">
    <source>
        <dbReference type="Proteomes" id="UP001596513"/>
    </source>
</evidence>
<keyword evidence="3" id="KW-1185">Reference proteome</keyword>
<protein>
    <submittedName>
        <fullName evidence="2">Uncharacterized protein</fullName>
    </submittedName>
</protein>
<reference evidence="3" key="1">
    <citation type="journal article" date="2019" name="Int. J. Syst. Evol. Microbiol.">
        <title>The Global Catalogue of Microorganisms (GCM) 10K type strain sequencing project: providing services to taxonomists for standard genome sequencing and annotation.</title>
        <authorList>
            <consortium name="The Broad Institute Genomics Platform"/>
            <consortium name="The Broad Institute Genome Sequencing Center for Infectious Disease"/>
            <person name="Wu L."/>
            <person name="Ma J."/>
        </authorList>
    </citation>
    <scope>NUCLEOTIDE SEQUENCE [LARGE SCALE GENOMIC DNA]</scope>
    <source>
        <strain evidence="3">JCM 19635</strain>
    </source>
</reference>
<dbReference type="Proteomes" id="UP001596513">
    <property type="component" value="Unassembled WGS sequence"/>
</dbReference>
<organism evidence="2 3">
    <name type="scientific">Hymenobacter humi</name>
    <dbReference type="NCBI Taxonomy" id="1411620"/>
    <lineage>
        <taxon>Bacteria</taxon>
        <taxon>Pseudomonadati</taxon>
        <taxon>Bacteroidota</taxon>
        <taxon>Cytophagia</taxon>
        <taxon>Cytophagales</taxon>
        <taxon>Hymenobacteraceae</taxon>
        <taxon>Hymenobacter</taxon>
    </lineage>
</organism>
<evidence type="ECO:0000256" key="1">
    <source>
        <dbReference type="SAM" id="MobiDB-lite"/>
    </source>
</evidence>
<accession>A0ABW2U005</accession>
<dbReference type="RefSeq" id="WP_380200837.1">
    <property type="nucleotide sequence ID" value="NZ_JBHTEK010000001.1"/>
</dbReference>
<sequence length="486" mass="54396">MVTLTTQVLPDSQRDLKLTAAGGQDTVWSSIQRLPRAQVLSVEQQDIGSYEEVRYEYTYAPITSAPGRTHVVGRRVWRGGLQFQVEYRGDASQDSRYLADGRQLVASFAFTEKSWPSRRYSAQMCDDKLYGIAAIRYTNGNWEDDCRTIHEFAHNDLTEAPVVHRQVLPFQSYALAKGFDNCLYSVTKAPTDAPEFVYRYDPATRKGAYTSWRLPAQGPDVTWISAATDERGDLYFLTSDANQVKVSPANGTVTPIWYVDPLKKAPFYPSISFSGAGTHGNFCLDDSNTMYLVYSTDGSLLKVTLPTQRPNPDLMPLSGLPERGGYSDLLMQNDEAGRRRLYLAGPKAVYKVDLARRRATRVRKGTYTDLAGCNLFRIVPRPAPAPPPPATASWRGRVLNADTYQPLPQAQLRLGLSGFGKLVKLGPQGTFSYPAKPGLTYTYRAQPERLHHDRQHLDGRARPHRAGHFAPAPGRWHHRAARKRAV</sequence>
<feature type="region of interest" description="Disordered" evidence="1">
    <location>
        <begin position="467"/>
        <end position="486"/>
    </location>
</feature>
<comment type="caution">
    <text evidence="2">The sequence shown here is derived from an EMBL/GenBank/DDBJ whole genome shotgun (WGS) entry which is preliminary data.</text>
</comment>
<proteinExistence type="predicted"/>
<name>A0ABW2U005_9BACT</name>
<dbReference type="SUPFAM" id="SSF101898">
    <property type="entry name" value="NHL repeat"/>
    <property type="match status" value="1"/>
</dbReference>
<evidence type="ECO:0000313" key="2">
    <source>
        <dbReference type="EMBL" id="MFC7666818.1"/>
    </source>
</evidence>
<gene>
    <name evidence="2" type="ORF">ACFQT0_04835</name>
</gene>
<feature type="compositionally biased region" description="Basic residues" evidence="1">
    <location>
        <begin position="475"/>
        <end position="486"/>
    </location>
</feature>
<dbReference type="EMBL" id="JBHTEK010000001">
    <property type="protein sequence ID" value="MFC7666818.1"/>
    <property type="molecule type" value="Genomic_DNA"/>
</dbReference>